<gene>
    <name evidence="2" type="ORF">L3X38_025441</name>
</gene>
<evidence type="ECO:0000256" key="1">
    <source>
        <dbReference type="SAM" id="MobiDB-lite"/>
    </source>
</evidence>
<dbReference type="AlphaFoldDB" id="A0AAD4W2U5"/>
<protein>
    <submittedName>
        <fullName evidence="2">Uncharacterized protein</fullName>
    </submittedName>
</protein>
<feature type="region of interest" description="Disordered" evidence="1">
    <location>
        <begin position="39"/>
        <end position="116"/>
    </location>
</feature>
<keyword evidence="3" id="KW-1185">Reference proteome</keyword>
<accession>A0AAD4W2U5</accession>
<dbReference type="Proteomes" id="UP001054821">
    <property type="component" value="Chromosome 4"/>
</dbReference>
<feature type="compositionally biased region" description="Polar residues" evidence="1">
    <location>
        <begin position="39"/>
        <end position="49"/>
    </location>
</feature>
<reference evidence="2 3" key="1">
    <citation type="journal article" date="2022" name="G3 (Bethesda)">
        <title>Whole-genome sequence and methylome profiling of the almond [Prunus dulcis (Mill.) D.A. Webb] cultivar 'Nonpareil'.</title>
        <authorList>
            <person name="D'Amico-Willman K.M."/>
            <person name="Ouma W.Z."/>
            <person name="Meulia T."/>
            <person name="Sideli G.M."/>
            <person name="Gradziel T.M."/>
            <person name="Fresnedo-Ramirez J."/>
        </authorList>
    </citation>
    <scope>NUCLEOTIDE SEQUENCE [LARGE SCALE GENOMIC DNA]</scope>
    <source>
        <strain evidence="2">Clone GOH B32 T37-40</strain>
    </source>
</reference>
<name>A0AAD4W2U5_PRUDU</name>
<feature type="compositionally biased region" description="Basic residues" evidence="1">
    <location>
        <begin position="67"/>
        <end position="78"/>
    </location>
</feature>
<proteinExistence type="predicted"/>
<comment type="caution">
    <text evidence="2">The sequence shown here is derived from an EMBL/GenBank/DDBJ whole genome shotgun (WGS) entry which is preliminary data.</text>
</comment>
<evidence type="ECO:0000313" key="3">
    <source>
        <dbReference type="Proteomes" id="UP001054821"/>
    </source>
</evidence>
<dbReference type="EMBL" id="JAJFAZ020000004">
    <property type="protein sequence ID" value="KAI5335308.1"/>
    <property type="molecule type" value="Genomic_DNA"/>
</dbReference>
<sequence length="116" mass="13146">MRKGKEAHFNLLPKCPNPRTKFLAECGAVLAPAEGFTRPQQQRLTSNQKFKLALPNGKDCEEPNRGSPKKKNKNKRFSPKLLNREAQLHSRPGSKAPYRIMKSINPAKGMNVRPQR</sequence>
<evidence type="ECO:0000313" key="2">
    <source>
        <dbReference type="EMBL" id="KAI5335308.1"/>
    </source>
</evidence>
<organism evidence="2 3">
    <name type="scientific">Prunus dulcis</name>
    <name type="common">Almond</name>
    <name type="synonym">Amygdalus dulcis</name>
    <dbReference type="NCBI Taxonomy" id="3755"/>
    <lineage>
        <taxon>Eukaryota</taxon>
        <taxon>Viridiplantae</taxon>
        <taxon>Streptophyta</taxon>
        <taxon>Embryophyta</taxon>
        <taxon>Tracheophyta</taxon>
        <taxon>Spermatophyta</taxon>
        <taxon>Magnoliopsida</taxon>
        <taxon>eudicotyledons</taxon>
        <taxon>Gunneridae</taxon>
        <taxon>Pentapetalae</taxon>
        <taxon>rosids</taxon>
        <taxon>fabids</taxon>
        <taxon>Rosales</taxon>
        <taxon>Rosaceae</taxon>
        <taxon>Amygdaloideae</taxon>
        <taxon>Amygdaleae</taxon>
        <taxon>Prunus</taxon>
    </lineage>
</organism>